<evidence type="ECO:0000313" key="2">
    <source>
        <dbReference type="EMBL" id="CAG8712352.1"/>
    </source>
</evidence>
<feature type="transmembrane region" description="Helical" evidence="1">
    <location>
        <begin position="213"/>
        <end position="232"/>
    </location>
</feature>
<feature type="transmembrane region" description="Helical" evidence="1">
    <location>
        <begin position="281"/>
        <end position="301"/>
    </location>
</feature>
<organism evidence="2 3">
    <name type="scientific">Cetraspora pellucida</name>
    <dbReference type="NCBI Taxonomy" id="1433469"/>
    <lineage>
        <taxon>Eukaryota</taxon>
        <taxon>Fungi</taxon>
        <taxon>Fungi incertae sedis</taxon>
        <taxon>Mucoromycota</taxon>
        <taxon>Glomeromycotina</taxon>
        <taxon>Glomeromycetes</taxon>
        <taxon>Diversisporales</taxon>
        <taxon>Gigasporaceae</taxon>
        <taxon>Cetraspora</taxon>
    </lineage>
</organism>
<name>A0A9N9N966_9GLOM</name>
<proteinExistence type="predicted"/>
<feature type="transmembrane region" description="Helical" evidence="1">
    <location>
        <begin position="133"/>
        <end position="156"/>
    </location>
</feature>
<feature type="transmembrane region" description="Helical" evidence="1">
    <location>
        <begin position="75"/>
        <end position="96"/>
    </location>
</feature>
<protein>
    <submittedName>
        <fullName evidence="2">17533_t:CDS:1</fullName>
    </submittedName>
</protein>
<accession>A0A9N9N966</accession>
<dbReference type="AlphaFoldDB" id="A0A9N9N966"/>
<gene>
    <name evidence="2" type="ORF">CPELLU_LOCUS12398</name>
</gene>
<feature type="transmembrane region" description="Helical" evidence="1">
    <location>
        <begin position="108"/>
        <end position="127"/>
    </location>
</feature>
<reference evidence="2" key="1">
    <citation type="submission" date="2021-06" db="EMBL/GenBank/DDBJ databases">
        <authorList>
            <person name="Kallberg Y."/>
            <person name="Tangrot J."/>
            <person name="Rosling A."/>
        </authorList>
    </citation>
    <scope>NUCLEOTIDE SEQUENCE</scope>
    <source>
        <strain evidence="2">FL966</strain>
    </source>
</reference>
<evidence type="ECO:0000256" key="1">
    <source>
        <dbReference type="SAM" id="Phobius"/>
    </source>
</evidence>
<keyword evidence="1" id="KW-0812">Transmembrane</keyword>
<dbReference type="EMBL" id="CAJVQA010011947">
    <property type="protein sequence ID" value="CAG8712352.1"/>
    <property type="molecule type" value="Genomic_DNA"/>
</dbReference>
<evidence type="ECO:0000313" key="3">
    <source>
        <dbReference type="Proteomes" id="UP000789759"/>
    </source>
</evidence>
<dbReference type="OrthoDB" id="2442295at2759"/>
<keyword evidence="3" id="KW-1185">Reference proteome</keyword>
<feature type="transmembrane region" description="Helical" evidence="1">
    <location>
        <begin position="252"/>
        <end position="274"/>
    </location>
</feature>
<sequence>MTLIRSLITTLPIIAILLMILYIIILFVWIVPTAEKLEKSISSKFYKPILEQKDGEIVFQCHIGTYYDEVSHSSILSQLSSFTSIAGLIFNITYYGVTSKFKLTTTCLLDDFLILTFFLIPVVSWFFTTKFAVVFHASFITCLSLFVLSFLAVLIFTSITIGYFHRATIFHQLNYFEKSEKSRIRSRSLGNPKRISVLEKSDFYYNRQSNYEWIKHFIIVICFFESILIMIYDVKQIYDEGTPADVIINLELLRWIFDIIYFLLVSFVSFRFFFRKKIPKRASFCIILVSIMQVFFEYALYCTPKGADSIFLFILTTILTRTISSFFSNDNFKDIRVKDIEHYGIKNCEKEKNYKFVFLRILQEGKISDYLGHQRLYIQVNDNDEKMKAYIKNIQEFYRKQEYIYVTDAYKQLTEQLGGRKKRCYYKRFIKCINKVIKTDYGMKVEDDDYECYLCKIKKSHPRINIATTDNHFIQIKTIETSDKIQITEDSTDYENTFIEIISEKFKNPVGITRIFGRYYNIVDNEFNIPGTKIISKYLSENNVKVYANVLEMGYFQYFVYSHRAYKDDKRNKKYDKADIKISCGNYNIVFTNSNVRWYVIPGFGTSIYTKKDNNDREYKECKALENILNNIEVPSSIYEY</sequence>
<feature type="transmembrane region" description="Helical" evidence="1">
    <location>
        <begin position="7"/>
        <end position="30"/>
    </location>
</feature>
<dbReference type="Proteomes" id="UP000789759">
    <property type="component" value="Unassembled WGS sequence"/>
</dbReference>
<keyword evidence="1" id="KW-0472">Membrane</keyword>
<keyword evidence="1" id="KW-1133">Transmembrane helix</keyword>
<comment type="caution">
    <text evidence="2">The sequence shown here is derived from an EMBL/GenBank/DDBJ whole genome shotgun (WGS) entry which is preliminary data.</text>
</comment>